<gene>
    <name evidence="5" type="ORF">Vretifemale_13085</name>
</gene>
<dbReference type="InterPro" id="IPR003653">
    <property type="entry name" value="Peptidase_C48_C"/>
</dbReference>
<accession>A0A8J4CQ59</accession>
<evidence type="ECO:0000256" key="3">
    <source>
        <dbReference type="ARBA" id="ARBA00022801"/>
    </source>
</evidence>
<dbReference type="GO" id="GO:0008234">
    <property type="term" value="F:cysteine-type peptidase activity"/>
    <property type="evidence" value="ECO:0007669"/>
    <property type="project" value="InterPro"/>
</dbReference>
<protein>
    <recommendedName>
        <fullName evidence="4">Ubiquitin-like protease family profile domain-containing protein</fullName>
    </recommendedName>
</protein>
<dbReference type="PANTHER" id="PTHR47764">
    <property type="entry name" value="UBIQUITIN-LIKE-SPECIFIC PROTEASE 2B-RELATED"/>
    <property type="match status" value="1"/>
</dbReference>
<name>A0A8J4CQ59_9CHLO</name>
<keyword evidence="2" id="KW-0645">Protease</keyword>
<dbReference type="EMBL" id="BNCP01000029">
    <property type="protein sequence ID" value="GIL84512.1"/>
    <property type="molecule type" value="Genomic_DNA"/>
</dbReference>
<dbReference type="Gene3D" id="3.30.310.130">
    <property type="entry name" value="Ubiquitin-related"/>
    <property type="match status" value="1"/>
</dbReference>
<dbReference type="Gene3D" id="1.10.418.20">
    <property type="match status" value="1"/>
</dbReference>
<dbReference type="GO" id="GO:0006508">
    <property type="term" value="P:proteolysis"/>
    <property type="evidence" value="ECO:0007669"/>
    <property type="project" value="UniProtKB-KW"/>
</dbReference>
<proteinExistence type="inferred from homology"/>
<dbReference type="Proteomes" id="UP000747110">
    <property type="component" value="Unassembled WGS sequence"/>
</dbReference>
<evidence type="ECO:0000256" key="2">
    <source>
        <dbReference type="ARBA" id="ARBA00022670"/>
    </source>
</evidence>
<dbReference type="OrthoDB" id="568156at2759"/>
<sequence>MSVKDLPSIRTFPGIQQVTLQREFWRLLDIWHHYRGDKRNIEHQLISFACELRRLEVQSHERAAHTCTDDVEAAGDAGAATGGNIEQQWEKAPSLKRYAQNEADEMIPHKLAAVSACTNQQHMGIPVGTLTSAPRERFMLSRLERVLNRQQEENHSPIKLVLIKEDPRADKGGITAQNGGCAHFGTGAAEAGPSRPCSGNNMTKDGMCKLSSLLTGVKCTFPPNGGKGCVEMIAEDLARLEDNNMLNDTCMAFFMKCLELELLQHNNHRHHFFNTFFLKMLQEAPLKPYNDNDSRLMKWTKGVDIFQKDYIYVPIHGGIHWSLVLICHPSAIINQLLQPPVKKMAAGRALSKNGPDKPLMLHLDSLSGTHDPAPIFQKLRWYLEQEWKWRMNNAMEESVPRTWKNSFLAAGVQVPEVRFSKQMLPGISMASRLPQQDDSVDCGLFLLSYIDFFSAADPMYVLAAGGLDSTDVIVASPKPEAANPSTIMSKLWFSKQNTARLRSHMLVLISKLMLGTLPAHDARYHRIKSAVEEYDKMLNIKGYRYLRPVEYLAFQTEQDAQETMCGGH</sequence>
<dbReference type="InterPro" id="IPR038765">
    <property type="entry name" value="Papain-like_cys_pep_sf"/>
</dbReference>
<feature type="domain" description="Ubiquitin-like protease family profile" evidence="4">
    <location>
        <begin position="230"/>
        <end position="453"/>
    </location>
</feature>
<evidence type="ECO:0000313" key="6">
    <source>
        <dbReference type="Proteomes" id="UP000747110"/>
    </source>
</evidence>
<dbReference type="Pfam" id="PF02902">
    <property type="entry name" value="Peptidase_C48"/>
    <property type="match status" value="1"/>
</dbReference>
<dbReference type="PROSITE" id="PS50600">
    <property type="entry name" value="ULP_PROTEASE"/>
    <property type="match status" value="1"/>
</dbReference>
<organism evidence="5 6">
    <name type="scientific">Volvox reticuliferus</name>
    <dbReference type="NCBI Taxonomy" id="1737510"/>
    <lineage>
        <taxon>Eukaryota</taxon>
        <taxon>Viridiplantae</taxon>
        <taxon>Chlorophyta</taxon>
        <taxon>core chlorophytes</taxon>
        <taxon>Chlorophyceae</taxon>
        <taxon>CS clade</taxon>
        <taxon>Chlamydomonadales</taxon>
        <taxon>Volvocaceae</taxon>
        <taxon>Volvox</taxon>
    </lineage>
</organism>
<evidence type="ECO:0000256" key="1">
    <source>
        <dbReference type="ARBA" id="ARBA00005234"/>
    </source>
</evidence>
<dbReference type="PANTHER" id="PTHR47764:SF2">
    <property type="entry name" value="UBIQUITIN-LIKE PROTEASE FAMILY PROFILE DOMAIN-CONTAINING PROTEIN"/>
    <property type="match status" value="1"/>
</dbReference>
<comment type="similarity">
    <text evidence="1">Belongs to the peptidase C48 family.</text>
</comment>
<comment type="caution">
    <text evidence="5">The sequence shown here is derived from an EMBL/GenBank/DDBJ whole genome shotgun (WGS) entry which is preliminary data.</text>
</comment>
<evidence type="ECO:0000313" key="5">
    <source>
        <dbReference type="EMBL" id="GIL84512.1"/>
    </source>
</evidence>
<reference evidence="5" key="1">
    <citation type="journal article" date="2021" name="Proc. Natl. Acad. Sci. U.S.A.">
        <title>Three genomes in the algal genus Volvox reveal the fate of a haploid sex-determining region after a transition to homothallism.</title>
        <authorList>
            <person name="Yamamoto K."/>
            <person name="Hamaji T."/>
            <person name="Kawai-Toyooka H."/>
            <person name="Matsuzaki R."/>
            <person name="Takahashi F."/>
            <person name="Nishimura Y."/>
            <person name="Kawachi M."/>
            <person name="Noguchi H."/>
            <person name="Minakuchi Y."/>
            <person name="Umen J.G."/>
            <person name="Toyoda A."/>
            <person name="Nozaki H."/>
        </authorList>
    </citation>
    <scope>NUCLEOTIDE SEQUENCE</scope>
    <source>
        <strain evidence="5">NIES-3786</strain>
    </source>
</reference>
<dbReference type="AlphaFoldDB" id="A0A8J4CQ59"/>
<keyword evidence="3" id="KW-0378">Hydrolase</keyword>
<dbReference type="SUPFAM" id="SSF54001">
    <property type="entry name" value="Cysteine proteinases"/>
    <property type="match status" value="1"/>
</dbReference>
<keyword evidence="6" id="KW-1185">Reference proteome</keyword>
<evidence type="ECO:0000259" key="4">
    <source>
        <dbReference type="PROSITE" id="PS50600"/>
    </source>
</evidence>